<organism evidence="3 5">
    <name type="scientific">Hortaea werneckii</name>
    <name type="common">Black yeast</name>
    <name type="synonym">Cladosporium werneckii</name>
    <dbReference type="NCBI Taxonomy" id="91943"/>
    <lineage>
        <taxon>Eukaryota</taxon>
        <taxon>Fungi</taxon>
        <taxon>Dikarya</taxon>
        <taxon>Ascomycota</taxon>
        <taxon>Pezizomycotina</taxon>
        <taxon>Dothideomycetes</taxon>
        <taxon>Dothideomycetidae</taxon>
        <taxon>Mycosphaerellales</taxon>
        <taxon>Teratosphaeriaceae</taxon>
        <taxon>Hortaea</taxon>
    </lineage>
</organism>
<feature type="compositionally biased region" description="Polar residues" evidence="2">
    <location>
        <begin position="295"/>
        <end position="314"/>
    </location>
</feature>
<feature type="region of interest" description="Disordered" evidence="2">
    <location>
        <begin position="86"/>
        <end position="213"/>
    </location>
</feature>
<feature type="compositionally biased region" description="Basic and acidic residues" evidence="2">
    <location>
        <begin position="285"/>
        <end position="294"/>
    </location>
</feature>
<evidence type="ECO:0000313" key="5">
    <source>
        <dbReference type="Proteomes" id="UP000271337"/>
    </source>
</evidence>
<dbReference type="Proteomes" id="UP000276864">
    <property type="component" value="Unassembled WGS sequence"/>
</dbReference>
<evidence type="ECO:0000256" key="2">
    <source>
        <dbReference type="SAM" id="MobiDB-lite"/>
    </source>
</evidence>
<gene>
    <name evidence="4" type="ORF">D0866_08288</name>
    <name evidence="3" type="ORF">D0867_05657</name>
</gene>
<feature type="region of interest" description="Disordered" evidence="2">
    <location>
        <begin position="399"/>
        <end position="427"/>
    </location>
</feature>
<accession>A0A3M6ZRZ0</accession>
<feature type="compositionally biased region" description="Polar residues" evidence="2">
    <location>
        <begin position="117"/>
        <end position="136"/>
    </location>
</feature>
<proteinExistence type="predicted"/>
<name>A0A3M6ZRZ0_HORWE</name>
<feature type="compositionally biased region" description="Basic and acidic residues" evidence="2">
    <location>
        <begin position="98"/>
        <end position="114"/>
    </location>
</feature>
<feature type="compositionally biased region" description="Polar residues" evidence="2">
    <location>
        <begin position="157"/>
        <end position="186"/>
    </location>
</feature>
<dbReference type="EMBL" id="QWIL01000515">
    <property type="protein sequence ID" value="RMY17972.1"/>
    <property type="molecule type" value="Genomic_DNA"/>
</dbReference>
<evidence type="ECO:0000313" key="6">
    <source>
        <dbReference type="Proteomes" id="UP000276864"/>
    </source>
</evidence>
<feature type="region of interest" description="Disordered" evidence="2">
    <location>
        <begin position="285"/>
        <end position="324"/>
    </location>
</feature>
<evidence type="ECO:0000313" key="3">
    <source>
        <dbReference type="EMBL" id="RMY17972.1"/>
    </source>
</evidence>
<evidence type="ECO:0000256" key="1">
    <source>
        <dbReference type="SAM" id="Coils"/>
    </source>
</evidence>
<sequence>MANQAFSMADQKSTDALLMELMSLALDWQFEGSSEHRKLVKRLYQAAQEERRAANSTFLRLQEQQTSLKREIDSLRAKLACAEATTEEWHHAQTGSKTLDEVEKAGSRNVHSEELGPQQSLLNTGVASKPSNSANRSIDGGTPTLESPDPCKRRKTSQATSESCPPLSTSPHASVPSPATQPQAFTASGRLPVMPTQSEPKKEASIPKPDCYRPAATELDSALCRQRKPRSLEDQVNKLRSEKSHLLAQSENFAEIVAIRDHRIEELEEQNRRQARRIEFLESKQAEADRRESVANRSESTCTACRSPDYSNPEGQRPAARPKENAAAVAAAKAAVAKHRVYFVPAPIPPKYLQQPQVERDNGMALRAMLALEKPSQVMAVDCFPGREWRLFACELPKQKTEEESAGMKREAETDEKDQKAVALTPE</sequence>
<protein>
    <submittedName>
        <fullName evidence="3">Uncharacterized protein</fullName>
    </submittedName>
</protein>
<feature type="coiled-coil region" evidence="1">
    <location>
        <begin position="44"/>
        <end position="85"/>
    </location>
</feature>
<dbReference type="EMBL" id="QWIM01000897">
    <property type="protein sequence ID" value="RMY30024.1"/>
    <property type="molecule type" value="Genomic_DNA"/>
</dbReference>
<reference evidence="5 6" key="1">
    <citation type="journal article" date="2018" name="BMC Genomics">
        <title>Genomic evidence for intraspecific hybridization in a clonal and extremely halotolerant yeast.</title>
        <authorList>
            <person name="Gostincar C."/>
            <person name="Stajich J.E."/>
            <person name="Zupancic J."/>
            <person name="Zalar P."/>
            <person name="Gunde-Cimerman N."/>
        </authorList>
    </citation>
    <scope>NUCLEOTIDE SEQUENCE [LARGE SCALE GENOMIC DNA]</scope>
    <source>
        <strain evidence="4 6">EXF-6651</strain>
        <strain evidence="3 5">EXF-6669</strain>
    </source>
</reference>
<dbReference type="OrthoDB" id="10417366at2759"/>
<keyword evidence="1" id="KW-0175">Coiled coil</keyword>
<evidence type="ECO:0000313" key="4">
    <source>
        <dbReference type="EMBL" id="RMY30024.1"/>
    </source>
</evidence>
<feature type="compositionally biased region" description="Basic and acidic residues" evidence="2">
    <location>
        <begin position="399"/>
        <end position="420"/>
    </location>
</feature>
<dbReference type="Proteomes" id="UP000271337">
    <property type="component" value="Unassembled WGS sequence"/>
</dbReference>
<dbReference type="AlphaFoldDB" id="A0A3M6ZRZ0"/>
<comment type="caution">
    <text evidence="3">The sequence shown here is derived from an EMBL/GenBank/DDBJ whole genome shotgun (WGS) entry which is preliminary data.</text>
</comment>